<evidence type="ECO:0000313" key="1">
    <source>
        <dbReference type="EMBL" id="MBX61072.1"/>
    </source>
</evidence>
<accession>A0A2P2Q293</accession>
<dbReference type="AlphaFoldDB" id="A0A2P2Q293"/>
<organism evidence="1">
    <name type="scientific">Rhizophora mucronata</name>
    <name type="common">Asiatic mangrove</name>
    <dbReference type="NCBI Taxonomy" id="61149"/>
    <lineage>
        <taxon>Eukaryota</taxon>
        <taxon>Viridiplantae</taxon>
        <taxon>Streptophyta</taxon>
        <taxon>Embryophyta</taxon>
        <taxon>Tracheophyta</taxon>
        <taxon>Spermatophyta</taxon>
        <taxon>Magnoliopsida</taxon>
        <taxon>eudicotyledons</taxon>
        <taxon>Gunneridae</taxon>
        <taxon>Pentapetalae</taxon>
        <taxon>rosids</taxon>
        <taxon>fabids</taxon>
        <taxon>Malpighiales</taxon>
        <taxon>Rhizophoraceae</taxon>
        <taxon>Rhizophora</taxon>
    </lineage>
</organism>
<sequence length="46" mass="5246">MAKRQLTYSPYHQSIHLHKILEERVLRSHTASTPVGDIGLSGIIQY</sequence>
<reference evidence="1" key="1">
    <citation type="submission" date="2018-02" db="EMBL/GenBank/DDBJ databases">
        <title>Rhizophora mucronata_Transcriptome.</title>
        <authorList>
            <person name="Meera S.P."/>
            <person name="Sreeshan A."/>
            <person name="Augustine A."/>
        </authorList>
    </citation>
    <scope>NUCLEOTIDE SEQUENCE</scope>
    <source>
        <tissue evidence="1">Leaf</tissue>
    </source>
</reference>
<name>A0A2P2Q293_RHIMU</name>
<proteinExistence type="predicted"/>
<protein>
    <submittedName>
        <fullName evidence="1">Uncharacterized protein</fullName>
    </submittedName>
</protein>
<dbReference type="EMBL" id="GGEC01080588">
    <property type="protein sequence ID" value="MBX61072.1"/>
    <property type="molecule type" value="Transcribed_RNA"/>
</dbReference>